<dbReference type="InterPro" id="IPR029030">
    <property type="entry name" value="Caspase-like_dom_sf"/>
</dbReference>
<evidence type="ECO:0000313" key="7">
    <source>
        <dbReference type="EMBL" id="PSB30074.1"/>
    </source>
</evidence>
<feature type="repeat" description="WD" evidence="3">
    <location>
        <begin position="1254"/>
        <end position="1285"/>
    </location>
</feature>
<accession>A0A2T1EBI7</accession>
<dbReference type="Pfam" id="PF20703">
    <property type="entry name" value="nSTAND1"/>
    <property type="match status" value="1"/>
</dbReference>
<dbReference type="InterPro" id="IPR001680">
    <property type="entry name" value="WD40_rpt"/>
</dbReference>
<dbReference type="RefSeq" id="WP_106256139.1">
    <property type="nucleotide sequence ID" value="NZ_CAWNSW010000006.1"/>
</dbReference>
<evidence type="ECO:0000259" key="6">
    <source>
        <dbReference type="Pfam" id="PF20703"/>
    </source>
</evidence>
<dbReference type="InterPro" id="IPR020472">
    <property type="entry name" value="WD40_PAC1"/>
</dbReference>
<feature type="repeat" description="WD" evidence="3">
    <location>
        <begin position="1671"/>
        <end position="1712"/>
    </location>
</feature>
<dbReference type="SUPFAM" id="SSF52129">
    <property type="entry name" value="Caspase-like"/>
    <property type="match status" value="1"/>
</dbReference>
<dbReference type="PANTHER" id="PTHR19848">
    <property type="entry name" value="WD40 REPEAT PROTEIN"/>
    <property type="match status" value="1"/>
</dbReference>
<evidence type="ECO:0000259" key="5">
    <source>
        <dbReference type="Pfam" id="PF00656"/>
    </source>
</evidence>
<dbReference type="SUPFAM" id="SSF52540">
    <property type="entry name" value="P-loop containing nucleoside triphosphate hydrolases"/>
    <property type="match status" value="1"/>
</dbReference>
<keyword evidence="2" id="KW-0677">Repeat</keyword>
<feature type="domain" description="Peptidase C14 caspase" evidence="5">
    <location>
        <begin position="24"/>
        <end position="233"/>
    </location>
</feature>
<evidence type="ECO:0000256" key="3">
    <source>
        <dbReference type="PROSITE-ProRule" id="PRU00221"/>
    </source>
</evidence>
<dbReference type="GO" id="GO:0004197">
    <property type="term" value="F:cysteine-type endopeptidase activity"/>
    <property type="evidence" value="ECO:0007669"/>
    <property type="project" value="InterPro"/>
</dbReference>
<protein>
    <submittedName>
        <fullName evidence="7">Uncharacterized protein</fullName>
    </submittedName>
</protein>
<dbReference type="InterPro" id="IPR027417">
    <property type="entry name" value="P-loop_NTPase"/>
</dbReference>
<evidence type="ECO:0000256" key="4">
    <source>
        <dbReference type="SAM" id="MobiDB-lite"/>
    </source>
</evidence>
<evidence type="ECO:0000256" key="2">
    <source>
        <dbReference type="ARBA" id="ARBA00022737"/>
    </source>
</evidence>
<dbReference type="SUPFAM" id="SSF50978">
    <property type="entry name" value="WD40 repeat-like"/>
    <property type="match status" value="2"/>
</dbReference>
<feature type="repeat" description="WD" evidence="3">
    <location>
        <begin position="1629"/>
        <end position="1670"/>
    </location>
</feature>
<feature type="domain" description="Novel STAND NTPase 1" evidence="6">
    <location>
        <begin position="555"/>
        <end position="978"/>
    </location>
</feature>
<feature type="repeat" description="WD" evidence="3">
    <location>
        <begin position="1462"/>
        <end position="1503"/>
    </location>
</feature>
<dbReference type="InterPro" id="IPR019775">
    <property type="entry name" value="WD40_repeat_CS"/>
</dbReference>
<dbReference type="InterPro" id="IPR049052">
    <property type="entry name" value="nSTAND1"/>
</dbReference>
<evidence type="ECO:0000256" key="1">
    <source>
        <dbReference type="ARBA" id="ARBA00022574"/>
    </source>
</evidence>
<dbReference type="EMBL" id="PVWK01000056">
    <property type="protein sequence ID" value="PSB30074.1"/>
    <property type="molecule type" value="Genomic_DNA"/>
</dbReference>
<dbReference type="Pfam" id="PF00656">
    <property type="entry name" value="Peptidase_C14"/>
    <property type="match status" value="1"/>
</dbReference>
<dbReference type="PROSITE" id="PS50082">
    <property type="entry name" value="WD_REPEATS_2"/>
    <property type="match status" value="11"/>
</dbReference>
<keyword evidence="1 3" id="KW-0853">WD repeat</keyword>
<dbReference type="InterPro" id="IPR011600">
    <property type="entry name" value="Pept_C14_caspase"/>
</dbReference>
<feature type="repeat" description="WD" evidence="3">
    <location>
        <begin position="1546"/>
        <end position="1579"/>
    </location>
</feature>
<organism evidence="7 8">
    <name type="scientific">Stenomitos frigidus ULC18</name>
    <dbReference type="NCBI Taxonomy" id="2107698"/>
    <lineage>
        <taxon>Bacteria</taxon>
        <taxon>Bacillati</taxon>
        <taxon>Cyanobacteriota</taxon>
        <taxon>Cyanophyceae</taxon>
        <taxon>Leptolyngbyales</taxon>
        <taxon>Leptolyngbyaceae</taxon>
        <taxon>Stenomitos</taxon>
    </lineage>
</organism>
<dbReference type="OrthoDB" id="414840at2"/>
<evidence type="ECO:0000313" key="8">
    <source>
        <dbReference type="Proteomes" id="UP000239576"/>
    </source>
</evidence>
<sequence>MSPLSVRTSRSTHDLETGNAKLWMLLVGVNHYHDPQLPSLQYSAIDCQGVGEALVEATHAFPQKDIQIYHDAATLPHLDAVRASLKQIVAKAEPQDTVLFYFSGHGMLEPRKEQAFLCFADTQKGTLIDTGLSVVELLHLLGNCAARQQLIWLDACHSGGMTLMGTGARAAKDVEPLANPTPQLVDVLRQRASQSQGFYALLSCDRAQQSWEFPELGHGVFSYYLMRGLRGEAADAQGVIEADGLYKYVYHQTLQYIDKTNQQLRLINQQKRGRGDTQLHSEYPLQTPKRIVEGIGELVLGLQARSPIAPHPRTALVVNGLVSHPNAIGFSRLLRSAGGFDLTFRPQPGNDWSDLRTTIQTCLRSSPISARLNADTPHPTPHTPLAETTAFLYLRGRIEETAEGESWLLLGDDVRLSRSWLRQALRQAGVAQQVVVLDCPGAVSLSSWVDDLQLNAETPTGTGHDRGQCLLAAASSLSQPDRFLQILLQTLTDTDAQAGLPIAGWITRLQVALAGSGMPLHVWLSGARGVIEVLPGCVGSRGTDTTEGFDVGVCPYMGLRSFSEADVQYFYGRETLTQTLIQQLNQRSCLAVVGASGSGKSSVVQAGLLAQLQQGKQLPGSDRWWLGSLRPGAYPLKALAHRLVETGSEKEKAYQQQQLEGLLHQGAEGFVHWLRQRSEPMVVLVVDQFEELFTLAAASERQQFLALLFGAMEYASDRFKLVFTLRADFIAACLEVPELATILQRSSVLVPPTLTDDDYRQVIIQPAAQVGLQVEPELVEVLLAELSHSAGALPLLEFVLEQLWSRRQAGVLTLQTYQQLGGLKVALERNAQAVYDSLDADAQACAQWIFLALTQLGENTEDTRRRIPKTDLIVPKYPEPLVDRTLHALTTAKLIVISLHAPQPTAQSRGDTTDHSSTSHPTPHTPHPSPTIEVAHEILIRHWSTLRWWLDENRSRLRAQRHIAEAAALWQQHDRQPDFLLQGIRLAEAEELYIQYTDELPQAVQQFIEACFEARQQQQRQAKRRLRRAQMTATVIGTLGVMACGLAGVAYWQQRNAQLREVDALAASSEALLASNQQLESLTASVQAGSQLRQLRSLWGIPLGLPIATETRTTGALQQAIAHTQEVNRLEGHTNKVNAVSFSPDEQRLATAGDDKTIKLWRRDGTLIKELTGHSDRVTALAFSPDGKLATTSADKTIKLWDSDGNLIATLTGHKDWVTSVSFSPNGLLATASRDRTVKLWRITGNQASLLLTITGAKGWVNSVQFSPNGQWLAAAGEDGLIRIWRTVASNRPPVSVFLGGGDRITAIAFSPNGASLVSAGKTVKLWSLTGRLLQTFDGQSDPANSDQVNSVRFSPDGRQLATVSDRTIKLWSLDGTLLQTFQGHRAEVNSVAFSPDGTTLASASVDKTVRLWHVSPLQTYGSGPYSASFSPDGTRFATAGWGKTIQIWQRDGMTTKLVMTLKGHQAPIAAVSFSPDGQWLASGSADKMVKLWKLPDGILARSLTGHTDSITTLSFSPDSKTLATGSADKTIRLWNVPDGLLVRSLSGHTDGITAVRFSPDGQRLASGSNDNTVRLWSLAGTDSNVFGQHGLAISALSFNHDGKILASGSWDDTIKLWDVSNGTLLKTLLNHSDGVTSLDFSPDRDLLAVGGTDATLKLWDIQHETPLKTLTRHVDSLRSVHFSPTGQTLISTSETSGAIVWELDLDTLLKQGCSQLHDYLQTQPSIANIRKQC</sequence>
<dbReference type="CDD" id="cd00200">
    <property type="entry name" value="WD40"/>
    <property type="match status" value="2"/>
</dbReference>
<feature type="repeat" description="WD" evidence="3">
    <location>
        <begin position="1587"/>
        <end position="1628"/>
    </location>
</feature>
<dbReference type="PROSITE" id="PS00678">
    <property type="entry name" value="WD_REPEATS_1"/>
    <property type="match status" value="2"/>
</dbReference>
<feature type="repeat" description="WD" evidence="3">
    <location>
        <begin position="1171"/>
        <end position="1202"/>
    </location>
</feature>
<reference evidence="7 8" key="2">
    <citation type="submission" date="2018-03" db="EMBL/GenBank/DDBJ databases">
        <title>The ancient ancestry and fast evolution of plastids.</title>
        <authorList>
            <person name="Moore K.R."/>
            <person name="Magnabosco C."/>
            <person name="Momper L."/>
            <person name="Gold D.A."/>
            <person name="Bosak T."/>
            <person name="Fournier G.P."/>
        </authorList>
    </citation>
    <scope>NUCLEOTIDE SEQUENCE [LARGE SCALE GENOMIC DNA]</scope>
    <source>
        <strain evidence="7 8">ULC18</strain>
    </source>
</reference>
<name>A0A2T1EBI7_9CYAN</name>
<dbReference type="InterPro" id="IPR036322">
    <property type="entry name" value="WD40_repeat_dom_sf"/>
</dbReference>
<feature type="repeat" description="WD" evidence="3">
    <location>
        <begin position="1211"/>
        <end position="1251"/>
    </location>
</feature>
<proteinExistence type="predicted"/>
<dbReference type="Gene3D" id="3.40.50.1460">
    <property type="match status" value="1"/>
</dbReference>
<dbReference type="PRINTS" id="PR00320">
    <property type="entry name" value="GPROTEINBRPT"/>
</dbReference>
<dbReference type="Pfam" id="PF00400">
    <property type="entry name" value="WD40"/>
    <property type="match status" value="14"/>
</dbReference>
<dbReference type="PANTHER" id="PTHR19848:SF8">
    <property type="entry name" value="F-BOX AND WD REPEAT DOMAIN CONTAINING 7"/>
    <property type="match status" value="1"/>
</dbReference>
<dbReference type="InterPro" id="IPR015943">
    <property type="entry name" value="WD40/YVTN_repeat-like_dom_sf"/>
</dbReference>
<feature type="repeat" description="WD" evidence="3">
    <location>
        <begin position="1382"/>
        <end position="1416"/>
    </location>
</feature>
<dbReference type="FunFam" id="2.130.10.10:FF:000228">
    <property type="entry name" value="COMPASS-like H3K4 histone methylase component WDR5A"/>
    <property type="match status" value="1"/>
</dbReference>
<dbReference type="Gene3D" id="2.130.10.10">
    <property type="entry name" value="YVTN repeat-like/Quinoprotein amine dehydrogenase"/>
    <property type="match status" value="5"/>
</dbReference>
<feature type="region of interest" description="Disordered" evidence="4">
    <location>
        <begin position="904"/>
        <end position="930"/>
    </location>
</feature>
<gene>
    <name evidence="7" type="ORF">C7B82_09910</name>
</gene>
<keyword evidence="8" id="KW-1185">Reference proteome</keyword>
<reference evidence="8" key="1">
    <citation type="submission" date="2018-02" db="EMBL/GenBank/DDBJ databases">
        <authorList>
            <person name="Moore K."/>
            <person name="Momper L."/>
        </authorList>
    </citation>
    <scope>NUCLEOTIDE SEQUENCE [LARGE SCALE GENOMIC DNA]</scope>
    <source>
        <strain evidence="8">ULC18</strain>
    </source>
</reference>
<comment type="caution">
    <text evidence="7">The sequence shown here is derived from an EMBL/GenBank/DDBJ whole genome shotgun (WGS) entry which is preliminary data.</text>
</comment>
<dbReference type="PROSITE" id="PS50294">
    <property type="entry name" value="WD_REPEATS_REGION"/>
    <property type="match status" value="10"/>
</dbReference>
<dbReference type="SMART" id="SM00320">
    <property type="entry name" value="WD40"/>
    <property type="match status" value="14"/>
</dbReference>
<feature type="repeat" description="WD" evidence="3">
    <location>
        <begin position="1504"/>
        <end position="1545"/>
    </location>
</feature>
<dbReference type="Proteomes" id="UP000239576">
    <property type="component" value="Unassembled WGS sequence"/>
</dbReference>
<dbReference type="GO" id="GO:0006508">
    <property type="term" value="P:proteolysis"/>
    <property type="evidence" value="ECO:0007669"/>
    <property type="project" value="InterPro"/>
</dbReference>
<feature type="repeat" description="WD" evidence="3">
    <location>
        <begin position="1130"/>
        <end position="1161"/>
    </location>
</feature>